<feature type="coiled-coil region" evidence="1">
    <location>
        <begin position="271"/>
        <end position="298"/>
    </location>
</feature>
<dbReference type="OMA" id="QCEKYPR"/>
<dbReference type="Proteomes" id="UP000005207">
    <property type="component" value="Linkage group LG1"/>
</dbReference>
<reference evidence="3" key="2">
    <citation type="submission" date="2025-08" db="UniProtKB">
        <authorList>
            <consortium name="Ensembl"/>
        </authorList>
    </citation>
    <scope>IDENTIFICATION</scope>
</reference>
<evidence type="ECO:0000256" key="2">
    <source>
        <dbReference type="SAM" id="MobiDB-lite"/>
    </source>
</evidence>
<evidence type="ECO:0000313" key="3">
    <source>
        <dbReference type="Ensembl" id="ENSONIP00000004245.2"/>
    </source>
</evidence>
<dbReference type="GO" id="GO:0005815">
    <property type="term" value="C:microtubule organizing center"/>
    <property type="evidence" value="ECO:0007669"/>
    <property type="project" value="TreeGrafter"/>
</dbReference>
<dbReference type="PANTHER" id="PTHR14362:SF2">
    <property type="entry name" value="COILED-COIL DOMAIN-CONTAINING PROTEIN 81"/>
    <property type="match status" value="1"/>
</dbReference>
<name>I3J5V5_ORENI</name>
<keyword evidence="1" id="KW-0175">Coiled coil</keyword>
<dbReference type="GeneTree" id="ENSGT00390000011985"/>
<accession>I3J5V5</accession>
<dbReference type="eggNOG" id="ENOG502QT76">
    <property type="taxonomic scope" value="Eukaryota"/>
</dbReference>
<organism evidence="3 4">
    <name type="scientific">Oreochromis niloticus</name>
    <name type="common">Nile tilapia</name>
    <name type="synonym">Tilapia nilotica</name>
    <dbReference type="NCBI Taxonomy" id="8128"/>
    <lineage>
        <taxon>Eukaryota</taxon>
        <taxon>Metazoa</taxon>
        <taxon>Chordata</taxon>
        <taxon>Craniata</taxon>
        <taxon>Vertebrata</taxon>
        <taxon>Euteleostomi</taxon>
        <taxon>Actinopterygii</taxon>
        <taxon>Neopterygii</taxon>
        <taxon>Teleostei</taxon>
        <taxon>Neoteleostei</taxon>
        <taxon>Acanthomorphata</taxon>
        <taxon>Ovalentaria</taxon>
        <taxon>Cichlomorphae</taxon>
        <taxon>Cichliformes</taxon>
        <taxon>Cichlidae</taxon>
        <taxon>African cichlids</taxon>
        <taxon>Pseudocrenilabrinae</taxon>
        <taxon>Oreochromini</taxon>
        <taxon>Oreochromis</taxon>
    </lineage>
</organism>
<evidence type="ECO:0000313" key="4">
    <source>
        <dbReference type="Proteomes" id="UP000005207"/>
    </source>
</evidence>
<dbReference type="Ensembl" id="ENSONIT00000004246.2">
    <property type="protein sequence ID" value="ENSONIP00000004245.2"/>
    <property type="gene ID" value="ENSONIG00000003371.2"/>
</dbReference>
<reference evidence="3" key="3">
    <citation type="submission" date="2025-09" db="UniProtKB">
        <authorList>
            <consortium name="Ensembl"/>
        </authorList>
    </citation>
    <scope>IDENTIFICATION</scope>
</reference>
<evidence type="ECO:0000256" key="1">
    <source>
        <dbReference type="SAM" id="Coils"/>
    </source>
</evidence>
<proteinExistence type="predicted"/>
<feature type="region of interest" description="Disordered" evidence="2">
    <location>
        <begin position="1"/>
        <end position="20"/>
    </location>
</feature>
<evidence type="ECO:0008006" key="5">
    <source>
        <dbReference type="Google" id="ProtNLM"/>
    </source>
</evidence>
<gene>
    <name evidence="3" type="primary">ccdc81</name>
</gene>
<dbReference type="PANTHER" id="PTHR14362">
    <property type="entry name" value="COILED-COIL DOMAIN-CONTAINING PROTEIN 81"/>
    <property type="match status" value="1"/>
</dbReference>
<feature type="compositionally biased region" description="Basic and acidic residues" evidence="2">
    <location>
        <begin position="95"/>
        <end position="119"/>
    </location>
</feature>
<protein>
    <recommendedName>
        <fullName evidence="5">Coiled-coil domain containing 81</fullName>
    </recommendedName>
</protein>
<dbReference type="STRING" id="8128.ENSONIP00000004245"/>
<reference evidence="4" key="1">
    <citation type="submission" date="2012-01" db="EMBL/GenBank/DDBJ databases">
        <title>The Genome Sequence of Oreochromis niloticus (Nile Tilapia).</title>
        <authorList>
            <consortium name="Broad Institute Genome Assembly Team"/>
            <consortium name="Broad Institute Sequencing Platform"/>
            <person name="Di Palma F."/>
            <person name="Johnson J."/>
            <person name="Lander E.S."/>
            <person name="Lindblad-Toh K."/>
        </authorList>
    </citation>
    <scope>NUCLEOTIDE SEQUENCE [LARGE SCALE GENOMIC DNA]</scope>
</reference>
<keyword evidence="4" id="KW-1185">Reference proteome</keyword>
<dbReference type="AlphaFoldDB" id="I3J5V5"/>
<dbReference type="InterPro" id="IPR026295">
    <property type="entry name" value="CCD81"/>
</dbReference>
<sequence length="455" mass="53252">MDGTGMLPLAFNKRPGSAASLQPSELSRFENHQTANALTLQAVRCLQPGNKARDENGWCLSSAPDPRNGAEIPQLREPDSHRSLHPAKVKAVILKSEKLHPKPPVEGRDRSATTKSPREALPKLEEHSVNCSGQELCYQCMQWTQRNVPVYLRGQQQADERALEKLLLLKQQERDEQYMEEEQVKLKERRERAKQVAAFNLQMSEKELAPLHNSFIFPARPLTPPRSIQQHRYMNELQIQIDRRQKFKAQGEQERRFMECLDQIHLTKGVALQQAQQLQRKREKAEQYKRALDTQMSEKKCTEPPDCHPDSSTFSRCEKAACKAESRERAQKIFQVNFSAATERTKELHNHQAQLEKEKEMLRRNKMELMHDRIKRFEKMQVISKSLEEDWSRSVKHKYQQEEDERHFRRSAGHLLVDKLGEYRRCSQCKRRTTNYGETNIWKDSHYLSGTQFMI</sequence>
<dbReference type="HOGENOM" id="CLU_608277_0_0_1"/>
<dbReference type="InParanoid" id="I3J5V5"/>
<feature type="coiled-coil region" evidence="1">
    <location>
        <begin position="345"/>
        <end position="372"/>
    </location>
</feature>
<feature type="region of interest" description="Disordered" evidence="2">
    <location>
        <begin position="63"/>
        <end position="119"/>
    </location>
</feature>